<comment type="subcellular location">
    <subcellularLocation>
        <location evidence="1">Cell envelope</location>
    </subcellularLocation>
</comment>
<feature type="domain" description="Heparinase II N-terminal" evidence="3">
    <location>
        <begin position="67"/>
        <end position="389"/>
    </location>
</feature>
<evidence type="ECO:0000259" key="2">
    <source>
        <dbReference type="Pfam" id="PF07940"/>
    </source>
</evidence>
<dbReference type="InterPro" id="IPR008929">
    <property type="entry name" value="Chondroitin_lyas"/>
</dbReference>
<sequence length="729" mass="84358">MLPLTRKHDFQLFTSPTKNTVVVNPPSFNWPHERYEALYCLELEAVDHKKSWHWECIQSPMQLDFSLEQGNYRWRVRCEQSGELSLWHEFSIDAETEEYLAPSAKELFALCEEHDQFLLYFDIDIPTIQKSVSEFRAKFAASVEDIDIEAIQYPNHYRRGQEEGKRTAIANVRNWIDRDLIALTLLYRVWGDDIAGHQACQVLLRLAEWSPEGPASLLRPCTWGDEVGLSLARNLYLAYHWLSPLLTGEERDFVRPLLVRLAFQMEERLEQDQFKQFPGHSHTSRLPAYLGIAALTLHKEFDITTCERWLDYALTIYRGVLPFYGGEDGSWVEGPFYSSSYTKWHHPFFLAVERLSGFSFYNHPFYKNYVKFAMDFVATQERIHPFGDGFWCQREGKEWPGFFAQNPLRIYAQRYGDQAARRLDKVLEDEVQSYKLHLLDVVPTMPQLSHSEVTDGVDEYSNDLAHIYYSYAGLGKLSKNKMALYYRASQFGNSSHRHGDQGNFAFVDQGQNILTPSGSYGYRFGSQHHSLWTRTTQAHNLPLIAGMGQKLDCPSGVAQLIKQKNDADFNYVVLDLTETYVGCKHYWRTLVQVADKGVVIFDDIELTEARELQWRLHTPSDVELGSDKTRLLQGNLEYFLQLTGEDIGSPRFVPEINDSSDFYGDVESDAQKQINHLEWQLPARSNHRVLMNCAKEVNLSCHLNEEGAVIEWDGVLLHLGVKERRLQPQ</sequence>
<evidence type="ECO:0000256" key="1">
    <source>
        <dbReference type="ARBA" id="ARBA00004196"/>
    </source>
</evidence>
<protein>
    <submittedName>
        <fullName evidence="4">Heparinase</fullName>
    </submittedName>
</protein>
<dbReference type="EMBL" id="MDBS01000025">
    <property type="protein sequence ID" value="PMP29723.1"/>
    <property type="molecule type" value="Genomic_DNA"/>
</dbReference>
<proteinExistence type="predicted"/>
<evidence type="ECO:0000259" key="3">
    <source>
        <dbReference type="Pfam" id="PF16332"/>
    </source>
</evidence>
<accession>A0A7Z1MJC7</accession>
<dbReference type="RefSeq" id="WP_102332430.1">
    <property type="nucleotide sequence ID" value="NZ_CP170595.1"/>
</dbReference>
<dbReference type="InterPro" id="IPR032518">
    <property type="entry name" value="HepII_N"/>
</dbReference>
<evidence type="ECO:0000313" key="4">
    <source>
        <dbReference type="EMBL" id="PMP29723.1"/>
    </source>
</evidence>
<comment type="caution">
    <text evidence="4">The sequence shown here is derived from an EMBL/GenBank/DDBJ whole genome shotgun (WGS) entry which is preliminary data.</text>
</comment>
<dbReference type="InterPro" id="IPR012480">
    <property type="entry name" value="Hepar_II_III_C"/>
</dbReference>
<dbReference type="Gene3D" id="1.50.10.100">
    <property type="entry name" value="Chondroitin AC/alginate lyase"/>
    <property type="match status" value="1"/>
</dbReference>
<feature type="domain" description="Heparinase II/III-like C-terminal" evidence="2">
    <location>
        <begin position="471"/>
        <end position="630"/>
    </location>
</feature>
<dbReference type="Gene3D" id="2.70.98.70">
    <property type="match status" value="1"/>
</dbReference>
<reference evidence="4" key="1">
    <citation type="submission" date="2016-07" db="EMBL/GenBank/DDBJ databases">
        <authorList>
            <person name="Kauffman K."/>
            <person name="Arevalo P."/>
            <person name="Polz M.F."/>
        </authorList>
    </citation>
    <scope>NUCLEOTIDE SEQUENCE</scope>
    <source>
        <strain evidence="4">10N.222.46.E12</strain>
    </source>
</reference>
<name>A0A7Z1MJC7_9VIBR</name>
<dbReference type="GO" id="GO:0016829">
    <property type="term" value="F:lyase activity"/>
    <property type="evidence" value="ECO:0007669"/>
    <property type="project" value="InterPro"/>
</dbReference>
<gene>
    <name evidence="4" type="ORF">BCS90_16365</name>
</gene>
<dbReference type="Pfam" id="PF16332">
    <property type="entry name" value="DUF4962"/>
    <property type="match status" value="1"/>
</dbReference>
<dbReference type="GO" id="GO:0030313">
    <property type="term" value="C:cell envelope"/>
    <property type="evidence" value="ECO:0007669"/>
    <property type="project" value="UniProtKB-SubCell"/>
</dbReference>
<reference evidence="4" key="2">
    <citation type="journal article" date="2018" name="Nature">
        <title>A major lineage of non-tailed dsDNA viruses as unrecognized killers of marine bacteria.</title>
        <authorList>
            <person name="Kauffman K.M."/>
            <person name="Hussain F.A."/>
            <person name="Yang J."/>
            <person name="Arevalo P."/>
            <person name="Brown J.M."/>
            <person name="Chang W.K."/>
            <person name="VanInsberghe D."/>
            <person name="Elsherbini J."/>
            <person name="Sharma R.S."/>
            <person name="Cutler M.B."/>
            <person name="Kelly L."/>
            <person name="Polz M.F."/>
        </authorList>
    </citation>
    <scope>NUCLEOTIDE SEQUENCE</scope>
    <source>
        <strain evidence="4">10N.222.46.E12</strain>
    </source>
</reference>
<dbReference type="Pfam" id="PF07940">
    <property type="entry name" value="Hepar_II_III_C"/>
    <property type="match status" value="1"/>
</dbReference>
<dbReference type="AlphaFoldDB" id="A0A7Z1MJC7"/>
<organism evidence="4">
    <name type="scientific">Vibrio cyclitrophicus</name>
    <dbReference type="NCBI Taxonomy" id="47951"/>
    <lineage>
        <taxon>Bacteria</taxon>
        <taxon>Pseudomonadati</taxon>
        <taxon>Pseudomonadota</taxon>
        <taxon>Gammaproteobacteria</taxon>
        <taxon>Vibrionales</taxon>
        <taxon>Vibrionaceae</taxon>
        <taxon>Vibrio</taxon>
    </lineage>
</organism>